<dbReference type="AlphaFoldDB" id="A0A4U5PQH0"/>
<protein>
    <submittedName>
        <fullName evidence="2">Uncharacterized protein</fullName>
    </submittedName>
</protein>
<dbReference type="PANTHER" id="PTHR34204:SF2">
    <property type="entry name" value="RNA-BINDING ASCH DOMAIN PROTEIN"/>
    <property type="match status" value="1"/>
</dbReference>
<organism evidence="2">
    <name type="scientific">Populus alba</name>
    <name type="common">White poplar</name>
    <dbReference type="NCBI Taxonomy" id="43335"/>
    <lineage>
        <taxon>Eukaryota</taxon>
        <taxon>Viridiplantae</taxon>
        <taxon>Streptophyta</taxon>
        <taxon>Embryophyta</taxon>
        <taxon>Tracheophyta</taxon>
        <taxon>Spermatophyta</taxon>
        <taxon>Magnoliopsida</taxon>
        <taxon>eudicotyledons</taxon>
        <taxon>Gunneridae</taxon>
        <taxon>Pentapetalae</taxon>
        <taxon>rosids</taxon>
        <taxon>fabids</taxon>
        <taxon>Malpighiales</taxon>
        <taxon>Salicaceae</taxon>
        <taxon>Saliceae</taxon>
        <taxon>Populus</taxon>
    </lineage>
</organism>
<dbReference type="PANTHER" id="PTHR34204">
    <property type="entry name" value="RNA-BINDING ASCH DOMAIN PROTEIN"/>
    <property type="match status" value="1"/>
</dbReference>
<gene>
    <name evidence="2" type="ORF">D5086_0000199930</name>
</gene>
<sequence length="382" mass="44036">MPYKERERLQQERGRLLLGIIAVRSSISPRRNADAGNSVPVHYLNNRMGKDKFTASDSNMKNDVESASASTIEEDRASASDIDDDTNYGIEMIWSPDWRVTWGYLKGLIKEVPTQKDRAGECCIYRVPNSLRDRNPEAFSPQLISIGPFHCDHERGQSMKHIYLREFLKRNAMDDKLFTNFLRRIQKKEKSIRLCYSASFFTYTQEFVEMIVLDAVFIIEFLKDSYDDAFPQTVDTRMISCIGEDLMLPENQLPFSVIDSIYSEFYQDEQNITFLNLATRHFGNALTHGARALAKHAERSRDRYWGILGGSDSTKNRLAMNVISRLIVSCCWSNIHVVPQHGAVFEIRVADGYGARWSKDGTKFIGFLEPYIEDGHSRRWKH</sequence>
<dbReference type="EMBL" id="RCHU01000661">
    <property type="protein sequence ID" value="TKR98676.1"/>
    <property type="molecule type" value="Genomic_DNA"/>
</dbReference>
<comment type="caution">
    <text evidence="2">The sequence shown here is derived from an EMBL/GenBank/DDBJ whole genome shotgun (WGS) entry which is preliminary data.</text>
</comment>
<feature type="compositionally biased region" description="Basic and acidic residues" evidence="1">
    <location>
        <begin position="54"/>
        <end position="64"/>
    </location>
</feature>
<evidence type="ECO:0000256" key="1">
    <source>
        <dbReference type="SAM" id="MobiDB-lite"/>
    </source>
</evidence>
<reference evidence="2" key="1">
    <citation type="submission" date="2018-10" db="EMBL/GenBank/DDBJ databases">
        <title>Population genomic analysis revealed the cold adaptation of white poplar.</title>
        <authorList>
            <person name="Liu Y.-J."/>
        </authorList>
    </citation>
    <scope>NUCLEOTIDE SEQUENCE [LARGE SCALE GENOMIC DNA]</scope>
    <source>
        <strain evidence="2">PAL-ZL1</strain>
    </source>
</reference>
<dbReference type="Pfam" id="PF03140">
    <property type="entry name" value="DUF247"/>
    <property type="match status" value="1"/>
</dbReference>
<evidence type="ECO:0000313" key="2">
    <source>
        <dbReference type="EMBL" id="TKR98676.1"/>
    </source>
</evidence>
<dbReference type="InterPro" id="IPR004158">
    <property type="entry name" value="DUF247_pln"/>
</dbReference>
<feature type="region of interest" description="Disordered" evidence="1">
    <location>
        <begin position="54"/>
        <end position="78"/>
    </location>
</feature>
<accession>A0A4U5PQH0</accession>
<proteinExistence type="predicted"/>
<name>A0A4U5PQH0_POPAL</name>